<organism evidence="16 17">
    <name type="scientific">Candidatus Desulfobia pelagia</name>
    <dbReference type="NCBI Taxonomy" id="2841692"/>
    <lineage>
        <taxon>Bacteria</taxon>
        <taxon>Pseudomonadati</taxon>
        <taxon>Thermodesulfobacteriota</taxon>
        <taxon>Desulfobulbia</taxon>
        <taxon>Desulfobulbales</taxon>
        <taxon>Desulfobulbaceae</taxon>
        <taxon>Candidatus Desulfobia</taxon>
    </lineage>
</organism>
<keyword evidence="9" id="KW-0460">Magnesium</keyword>
<dbReference type="InterPro" id="IPR013264">
    <property type="entry name" value="DNAG_N"/>
</dbReference>
<dbReference type="Gene3D" id="3.90.980.10">
    <property type="entry name" value="DNA primase, catalytic core, N-terminal domain"/>
    <property type="match status" value="1"/>
</dbReference>
<dbReference type="InterPro" id="IPR002694">
    <property type="entry name" value="Znf_CHC2"/>
</dbReference>
<feature type="domain" description="Toprim" evidence="15">
    <location>
        <begin position="259"/>
        <end position="342"/>
    </location>
</feature>
<dbReference type="InterPro" id="IPR034151">
    <property type="entry name" value="TOPRIM_DnaG_bac"/>
</dbReference>
<dbReference type="PANTHER" id="PTHR30313:SF2">
    <property type="entry name" value="DNA PRIMASE"/>
    <property type="match status" value="1"/>
</dbReference>
<dbReference type="Pfam" id="PF08275">
    <property type="entry name" value="DNAG_N"/>
    <property type="match status" value="1"/>
</dbReference>
<evidence type="ECO:0000256" key="1">
    <source>
        <dbReference type="ARBA" id="ARBA00022478"/>
    </source>
</evidence>
<evidence type="ECO:0000256" key="14">
    <source>
        <dbReference type="PIRSR" id="PIRSR002811-1"/>
    </source>
</evidence>
<dbReference type="InterPro" id="IPR037068">
    <property type="entry name" value="DNA_primase_core_N_sf"/>
</dbReference>
<dbReference type="InterPro" id="IPR016136">
    <property type="entry name" value="DNA_helicase_N/primase_C"/>
</dbReference>
<dbReference type="Pfam" id="PF10410">
    <property type="entry name" value="DnaB_bind"/>
    <property type="match status" value="1"/>
</dbReference>
<accession>A0A8J6NDH4</accession>
<dbReference type="Gene3D" id="1.10.860.10">
    <property type="entry name" value="DNAb Helicase, Chain A"/>
    <property type="match status" value="1"/>
</dbReference>
<evidence type="ECO:0000256" key="4">
    <source>
        <dbReference type="ARBA" id="ARBA00022695"/>
    </source>
</evidence>
<feature type="zinc finger region" description="CHC2-type" evidence="12 14">
    <location>
        <begin position="39"/>
        <end position="63"/>
    </location>
</feature>
<comment type="cofactor">
    <cofactor evidence="12 13 14">
        <name>Zn(2+)</name>
        <dbReference type="ChEBI" id="CHEBI:29105"/>
    </cofactor>
    <text evidence="12 13 14">Binds 1 zinc ion per monomer.</text>
</comment>
<dbReference type="SUPFAM" id="SSF57783">
    <property type="entry name" value="Zinc beta-ribbon"/>
    <property type="match status" value="1"/>
</dbReference>
<dbReference type="AlphaFoldDB" id="A0A8J6NDH4"/>
<dbReference type="EC" id="2.7.7.101" evidence="12"/>
<dbReference type="Gene3D" id="3.40.1360.10">
    <property type="match status" value="1"/>
</dbReference>
<keyword evidence="7 12" id="KW-0863">Zinc-finger</keyword>
<evidence type="ECO:0000256" key="2">
    <source>
        <dbReference type="ARBA" id="ARBA00022515"/>
    </source>
</evidence>
<evidence type="ECO:0000256" key="5">
    <source>
        <dbReference type="ARBA" id="ARBA00022705"/>
    </source>
</evidence>
<dbReference type="PROSITE" id="PS50880">
    <property type="entry name" value="TOPRIM"/>
    <property type="match status" value="1"/>
</dbReference>
<evidence type="ECO:0000256" key="10">
    <source>
        <dbReference type="ARBA" id="ARBA00023125"/>
    </source>
</evidence>
<dbReference type="SMART" id="SM00493">
    <property type="entry name" value="TOPRIM"/>
    <property type="match status" value="1"/>
</dbReference>
<evidence type="ECO:0000256" key="6">
    <source>
        <dbReference type="ARBA" id="ARBA00022723"/>
    </source>
</evidence>
<dbReference type="EMBL" id="JACNJZ010000165">
    <property type="protein sequence ID" value="MBC8318466.1"/>
    <property type="molecule type" value="Genomic_DNA"/>
</dbReference>
<evidence type="ECO:0000256" key="8">
    <source>
        <dbReference type="ARBA" id="ARBA00022833"/>
    </source>
</evidence>
<evidence type="ECO:0000313" key="16">
    <source>
        <dbReference type="EMBL" id="MBC8318466.1"/>
    </source>
</evidence>
<evidence type="ECO:0000256" key="3">
    <source>
        <dbReference type="ARBA" id="ARBA00022679"/>
    </source>
</evidence>
<evidence type="ECO:0000313" key="17">
    <source>
        <dbReference type="Proteomes" id="UP000614424"/>
    </source>
</evidence>
<dbReference type="GO" id="GO:0003677">
    <property type="term" value="F:DNA binding"/>
    <property type="evidence" value="ECO:0007669"/>
    <property type="project" value="UniProtKB-KW"/>
</dbReference>
<evidence type="ECO:0000259" key="15">
    <source>
        <dbReference type="PROSITE" id="PS50880"/>
    </source>
</evidence>
<dbReference type="HAMAP" id="MF_00974">
    <property type="entry name" value="DNA_primase_DnaG"/>
    <property type="match status" value="1"/>
</dbReference>
<evidence type="ECO:0000256" key="12">
    <source>
        <dbReference type="HAMAP-Rule" id="MF_00974"/>
    </source>
</evidence>
<dbReference type="InterPro" id="IPR036977">
    <property type="entry name" value="DNA_primase_Znf_CHC2"/>
</dbReference>
<dbReference type="PANTHER" id="PTHR30313">
    <property type="entry name" value="DNA PRIMASE"/>
    <property type="match status" value="1"/>
</dbReference>
<evidence type="ECO:0000256" key="7">
    <source>
        <dbReference type="ARBA" id="ARBA00022771"/>
    </source>
</evidence>
<dbReference type="Pfam" id="PF01807">
    <property type="entry name" value="Zn_ribbon_DnaG"/>
    <property type="match status" value="1"/>
</dbReference>
<keyword evidence="11 12" id="KW-0804">Transcription</keyword>
<name>A0A8J6NDH4_9BACT</name>
<dbReference type="InterPro" id="IPR030846">
    <property type="entry name" value="DnaG_bac"/>
</dbReference>
<dbReference type="InterPro" id="IPR019475">
    <property type="entry name" value="DNA_primase_DnaB-bd"/>
</dbReference>
<keyword evidence="3 12" id="KW-0808">Transferase</keyword>
<dbReference type="Proteomes" id="UP000614424">
    <property type="component" value="Unassembled WGS sequence"/>
</dbReference>
<protein>
    <recommendedName>
        <fullName evidence="12 13">DNA primase</fullName>
        <ecNumber evidence="12">2.7.7.101</ecNumber>
    </recommendedName>
</protein>
<keyword evidence="2 12" id="KW-0639">Primosome</keyword>
<dbReference type="GO" id="GO:0005737">
    <property type="term" value="C:cytoplasm"/>
    <property type="evidence" value="ECO:0007669"/>
    <property type="project" value="TreeGrafter"/>
</dbReference>
<evidence type="ECO:0000256" key="13">
    <source>
        <dbReference type="PIRNR" id="PIRNR002811"/>
    </source>
</evidence>
<keyword evidence="5 12" id="KW-0235">DNA replication</keyword>
<dbReference type="SUPFAM" id="SSF56731">
    <property type="entry name" value="DNA primase core"/>
    <property type="match status" value="1"/>
</dbReference>
<dbReference type="SMART" id="SM00400">
    <property type="entry name" value="ZnF_CHCC"/>
    <property type="match status" value="1"/>
</dbReference>
<comment type="function">
    <text evidence="12 13">RNA polymerase that catalyzes the synthesis of short RNA molecules used as primers for DNA polymerase during DNA replication.</text>
</comment>
<dbReference type="InterPro" id="IPR006171">
    <property type="entry name" value="TOPRIM_dom"/>
</dbReference>
<dbReference type="GO" id="GO:0006269">
    <property type="term" value="P:DNA replication, synthesis of primer"/>
    <property type="evidence" value="ECO:0007669"/>
    <property type="project" value="UniProtKB-UniRule"/>
</dbReference>
<keyword evidence="1 12" id="KW-0240">DNA-directed RNA polymerase</keyword>
<gene>
    <name evidence="12" type="primary">dnaG</name>
    <name evidence="16" type="ORF">H8E41_11215</name>
</gene>
<comment type="subunit">
    <text evidence="12">Monomer. Interacts with DnaB.</text>
</comment>
<dbReference type="NCBIfam" id="TIGR01391">
    <property type="entry name" value="dnaG"/>
    <property type="match status" value="1"/>
</dbReference>
<dbReference type="PIRSF" id="PIRSF002811">
    <property type="entry name" value="DnaG"/>
    <property type="match status" value="1"/>
</dbReference>
<keyword evidence="6 12" id="KW-0479">Metal-binding</keyword>
<sequence length="586" mass="65596">MAVFQNNSAQLVKDAADIVEVIGEHVELQKRGANYLGNCPFHSEKTPSFSVNPTRQFYHCFGCKESGDVLSFMMKLHNMTFPDALQDLARRYGVQLAETTLSPEEQERLKKRQKLFQVNGWAVQQFHAFLLENPAARKAREYLNARGVSAEVIKRFQLGYAPDGWDFLTAKLPGTEFGEDLAGEAGLVVRKDTGGCYDRFRDRIMCPIFSLSGQPVGFGGRILGKGQPKYLNTAETPVFDKSRTLFGFYQTKASIQSAEKCLVVEGNFDLLTLVSKGIDHIAAPLGTALTIHHVKILKRYAKEAIILFDGDEAGLKAAIRSVPLFLSEQLQAKVVTLPRGEDPDSFIRGSGRNALEKLIEKALPLPEFVFDHFVAQHGLSLEGKGRIIQDLQPVIGEIDNRKLQQTLFVSHFSEKLGISPDVMRNHLAKAPSSYKKASEAPRKIERLSTQHQQLLEFLLVYPDVLPRFIEAGLEDIFTGEQARDIIGHMKYLARDGGEISPELLLDCIEGPHKALVSKLLLSASLYSDETKEDMASEMEGWVRRKMLEKNKAQVVKQINEAQQQGDDSLMMQLLEKKKEMDAMTVN</sequence>
<keyword evidence="8 12" id="KW-0862">Zinc</keyword>
<dbReference type="FunFam" id="3.90.580.10:FF:000001">
    <property type="entry name" value="DNA primase"/>
    <property type="match status" value="1"/>
</dbReference>
<keyword evidence="10 12" id="KW-0238">DNA-binding</keyword>
<dbReference type="GO" id="GO:0003899">
    <property type="term" value="F:DNA-directed RNA polymerase activity"/>
    <property type="evidence" value="ECO:0007669"/>
    <property type="project" value="UniProtKB-UniRule"/>
</dbReference>
<dbReference type="InterPro" id="IPR050219">
    <property type="entry name" value="DnaG_primase"/>
</dbReference>
<dbReference type="GO" id="GO:1990077">
    <property type="term" value="C:primosome complex"/>
    <property type="evidence" value="ECO:0007669"/>
    <property type="project" value="UniProtKB-KW"/>
</dbReference>
<dbReference type="CDD" id="cd03364">
    <property type="entry name" value="TOPRIM_DnaG_primases"/>
    <property type="match status" value="1"/>
</dbReference>
<comment type="domain">
    <text evidence="12">Contains an N-terminal zinc-binding domain, a central core domain that contains the primase activity, and a C-terminal DnaB-binding domain.</text>
</comment>
<evidence type="ECO:0000256" key="9">
    <source>
        <dbReference type="ARBA" id="ARBA00022842"/>
    </source>
</evidence>
<proteinExistence type="inferred from homology"/>
<comment type="similarity">
    <text evidence="12 13">Belongs to the DnaG primase family.</text>
</comment>
<dbReference type="GO" id="GO:0000428">
    <property type="term" value="C:DNA-directed RNA polymerase complex"/>
    <property type="evidence" value="ECO:0007669"/>
    <property type="project" value="UniProtKB-KW"/>
</dbReference>
<dbReference type="InterPro" id="IPR006295">
    <property type="entry name" value="DNA_primase_DnaG"/>
</dbReference>
<keyword evidence="4 12" id="KW-0548">Nucleotidyltransferase</keyword>
<comment type="catalytic activity">
    <reaction evidence="12">
        <text>ssDNA + n NTP = ssDNA/pppN(pN)n-1 hybrid + (n-1) diphosphate.</text>
        <dbReference type="EC" id="2.7.7.101"/>
    </reaction>
</comment>
<reference evidence="16 17" key="1">
    <citation type="submission" date="2020-08" db="EMBL/GenBank/DDBJ databases">
        <title>Bridging the membrane lipid divide: bacteria of the FCB group superphylum have the potential to synthesize archaeal ether lipids.</title>
        <authorList>
            <person name="Villanueva L."/>
            <person name="Von Meijenfeldt F.A.B."/>
            <person name="Westbye A.B."/>
            <person name="Yadav S."/>
            <person name="Hopmans E.C."/>
            <person name="Dutilh B.E."/>
            <person name="Sinninghe Damste J.S."/>
        </authorList>
    </citation>
    <scope>NUCLEOTIDE SEQUENCE [LARGE SCALE GENOMIC DNA]</scope>
    <source>
        <strain evidence="16">NIOZ-UU47</strain>
    </source>
</reference>
<dbReference type="Gene3D" id="3.90.580.10">
    <property type="entry name" value="Zinc finger, CHC2-type domain"/>
    <property type="match status" value="1"/>
</dbReference>
<dbReference type="GO" id="GO:0008270">
    <property type="term" value="F:zinc ion binding"/>
    <property type="evidence" value="ECO:0007669"/>
    <property type="project" value="UniProtKB-UniRule"/>
</dbReference>
<dbReference type="Pfam" id="PF13155">
    <property type="entry name" value="Toprim_2"/>
    <property type="match status" value="1"/>
</dbReference>
<comment type="caution">
    <text evidence="16">The sequence shown here is derived from an EMBL/GenBank/DDBJ whole genome shotgun (WGS) entry which is preliminary data.</text>
</comment>
<evidence type="ECO:0000256" key="11">
    <source>
        <dbReference type="ARBA" id="ARBA00023163"/>
    </source>
</evidence>